<evidence type="ECO:0008006" key="5">
    <source>
        <dbReference type="Google" id="ProtNLM"/>
    </source>
</evidence>
<keyword evidence="4" id="KW-1185">Reference proteome</keyword>
<dbReference type="Gene3D" id="3.30.420.10">
    <property type="entry name" value="Ribonuclease H-like superfamily/Ribonuclease H"/>
    <property type="match status" value="1"/>
</dbReference>
<feature type="domain" description="Tc1-like transposase DDE" evidence="2">
    <location>
        <begin position="97"/>
        <end position="207"/>
    </location>
</feature>
<dbReference type="InterPro" id="IPR038717">
    <property type="entry name" value="Tc1-like_DDE_dom"/>
</dbReference>
<protein>
    <recommendedName>
        <fullName evidence="5">Transposase</fullName>
    </recommendedName>
</protein>
<organism evidence="3 4">
    <name type="scientific">Megalops atlanticus</name>
    <name type="common">Tarpon</name>
    <name type="synonym">Clupea gigantea</name>
    <dbReference type="NCBI Taxonomy" id="7932"/>
    <lineage>
        <taxon>Eukaryota</taxon>
        <taxon>Metazoa</taxon>
        <taxon>Chordata</taxon>
        <taxon>Craniata</taxon>
        <taxon>Vertebrata</taxon>
        <taxon>Euteleostomi</taxon>
        <taxon>Actinopterygii</taxon>
        <taxon>Neopterygii</taxon>
        <taxon>Teleostei</taxon>
        <taxon>Elopiformes</taxon>
        <taxon>Megalopidae</taxon>
        <taxon>Megalops</taxon>
    </lineage>
</organism>
<dbReference type="GO" id="GO:0006313">
    <property type="term" value="P:DNA transposition"/>
    <property type="evidence" value="ECO:0007669"/>
    <property type="project" value="InterPro"/>
</dbReference>
<sequence>MSMQDVIRLSARTVRRQLHREGYYSRVAVHKPLVIKMNAHLRVQWYKNHRHWSTEMWKKVIRSDESSFTIFSTSGRVHVWRTPRERYRPECLTPTMRGSGGSVMLWGAFYWHGLGPLVPLEGMVTANQYKDVLSNHLYPMMKHFYPDGSSLFQDDNALIHRAQGVTEWFDEYENDVNHMLWPSQSPDLNPIEHLWVILDQRVGQHSPPPSSKHQMKEYLLEEWCSIPPVEFQRLVECMPRCIEAVLAARGGPTPY</sequence>
<feature type="domain" description="Transposase Tc1-like" evidence="1">
    <location>
        <begin position="9"/>
        <end position="51"/>
    </location>
</feature>
<proteinExistence type="predicted"/>
<accession>A0A9D3TC50</accession>
<dbReference type="PANTHER" id="PTHR23022:SF135">
    <property type="entry name" value="SI:DKEY-77F5.3"/>
    <property type="match status" value="1"/>
</dbReference>
<dbReference type="AlphaFoldDB" id="A0A9D3TC50"/>
<evidence type="ECO:0000259" key="1">
    <source>
        <dbReference type="Pfam" id="PF01498"/>
    </source>
</evidence>
<dbReference type="InterPro" id="IPR002492">
    <property type="entry name" value="Transposase_Tc1-like"/>
</dbReference>
<dbReference type="PANTHER" id="PTHR23022">
    <property type="entry name" value="TRANSPOSABLE ELEMENT-RELATED"/>
    <property type="match status" value="1"/>
</dbReference>
<gene>
    <name evidence="3" type="ORF">MATL_G00106040</name>
</gene>
<dbReference type="OrthoDB" id="3263820at2759"/>
<dbReference type="InterPro" id="IPR036397">
    <property type="entry name" value="RNaseH_sf"/>
</dbReference>
<dbReference type="GO" id="GO:0003677">
    <property type="term" value="F:DNA binding"/>
    <property type="evidence" value="ECO:0007669"/>
    <property type="project" value="InterPro"/>
</dbReference>
<dbReference type="EMBL" id="JAFDVH010000008">
    <property type="protein sequence ID" value="KAG7472170.1"/>
    <property type="molecule type" value="Genomic_DNA"/>
</dbReference>
<dbReference type="Pfam" id="PF13358">
    <property type="entry name" value="DDE_3"/>
    <property type="match status" value="1"/>
</dbReference>
<dbReference type="InterPro" id="IPR052338">
    <property type="entry name" value="Transposase_5"/>
</dbReference>
<dbReference type="Proteomes" id="UP001046870">
    <property type="component" value="Chromosome 8"/>
</dbReference>
<evidence type="ECO:0000313" key="4">
    <source>
        <dbReference type="Proteomes" id="UP001046870"/>
    </source>
</evidence>
<name>A0A9D3TC50_MEGAT</name>
<evidence type="ECO:0000313" key="3">
    <source>
        <dbReference type="EMBL" id="KAG7472170.1"/>
    </source>
</evidence>
<evidence type="ECO:0000259" key="2">
    <source>
        <dbReference type="Pfam" id="PF13358"/>
    </source>
</evidence>
<dbReference type="GO" id="GO:0015074">
    <property type="term" value="P:DNA integration"/>
    <property type="evidence" value="ECO:0007669"/>
    <property type="project" value="InterPro"/>
</dbReference>
<reference evidence="3" key="1">
    <citation type="submission" date="2021-01" db="EMBL/GenBank/DDBJ databases">
        <authorList>
            <person name="Zahm M."/>
            <person name="Roques C."/>
            <person name="Cabau C."/>
            <person name="Klopp C."/>
            <person name="Donnadieu C."/>
            <person name="Jouanno E."/>
            <person name="Lampietro C."/>
            <person name="Louis A."/>
            <person name="Herpin A."/>
            <person name="Echchiki A."/>
            <person name="Berthelot C."/>
            <person name="Parey E."/>
            <person name="Roest-Crollius H."/>
            <person name="Braasch I."/>
            <person name="Postlethwait J."/>
            <person name="Bobe J."/>
            <person name="Montfort J."/>
            <person name="Bouchez O."/>
            <person name="Begum T."/>
            <person name="Mejri S."/>
            <person name="Adams A."/>
            <person name="Chen W.-J."/>
            <person name="Guiguen Y."/>
        </authorList>
    </citation>
    <scope>NUCLEOTIDE SEQUENCE</scope>
    <source>
        <strain evidence="3">YG-15Mar2019-1</strain>
        <tissue evidence="3">Brain</tissue>
    </source>
</reference>
<dbReference type="Pfam" id="PF01498">
    <property type="entry name" value="HTH_Tnp_Tc3_2"/>
    <property type="match status" value="1"/>
</dbReference>
<comment type="caution">
    <text evidence="3">The sequence shown here is derived from an EMBL/GenBank/DDBJ whole genome shotgun (WGS) entry which is preliminary data.</text>
</comment>